<feature type="domain" description="SRA1/Sec31" evidence="2">
    <location>
        <begin position="83"/>
        <end position="211"/>
    </location>
</feature>
<dbReference type="GO" id="GO:0005634">
    <property type="term" value="C:nucleus"/>
    <property type="evidence" value="ECO:0007669"/>
    <property type="project" value="TreeGrafter"/>
</dbReference>
<dbReference type="Pfam" id="PF07304">
    <property type="entry name" value="SRA1"/>
    <property type="match status" value="1"/>
</dbReference>
<dbReference type="GO" id="GO:0006357">
    <property type="term" value="P:regulation of transcription by RNA polymerase II"/>
    <property type="evidence" value="ECO:0007669"/>
    <property type="project" value="InterPro"/>
</dbReference>
<dbReference type="GO" id="GO:0003713">
    <property type="term" value="F:transcription coactivator activity"/>
    <property type="evidence" value="ECO:0007669"/>
    <property type="project" value="InterPro"/>
</dbReference>
<keyword evidence="4" id="KW-1185">Reference proteome</keyword>
<evidence type="ECO:0000313" key="3">
    <source>
        <dbReference type="EMBL" id="KAF7396007.1"/>
    </source>
</evidence>
<dbReference type="AlphaFoldDB" id="A0A834JX18"/>
<name>A0A834JX18_VESGE</name>
<sequence>MDEKSSDNAISTQKSLPSSYDPGWNDTPKWASPHAGNTNTPTKRILNKRVPFPLISGELTRNNTECQSNTAGMPLSTPPPPLPSPLSLKTAPHAPLITPSDANAQFTCTVTKFDKQQALIDTMANLEFIIKKYVMETKIDEVQRRLDLMKSCWLDNKLNDSIQQKILDISKALKDEDVEKADKLHIALMIDHTSLCSAWIPSIRHIISALKEKKLCSDDI</sequence>
<dbReference type="EMBL" id="JACSDZ010000009">
    <property type="protein sequence ID" value="KAF7396007.1"/>
    <property type="molecule type" value="Genomic_DNA"/>
</dbReference>
<dbReference type="PANTHER" id="PTHR18834:SF2">
    <property type="entry name" value="STEROID RECEPTOR RNA ACTIVATOR 1"/>
    <property type="match status" value="1"/>
</dbReference>
<organism evidence="3 4">
    <name type="scientific">Vespula germanica</name>
    <name type="common">German yellow jacket</name>
    <name type="synonym">Paravespula germanica</name>
    <dbReference type="NCBI Taxonomy" id="30212"/>
    <lineage>
        <taxon>Eukaryota</taxon>
        <taxon>Metazoa</taxon>
        <taxon>Ecdysozoa</taxon>
        <taxon>Arthropoda</taxon>
        <taxon>Hexapoda</taxon>
        <taxon>Insecta</taxon>
        <taxon>Pterygota</taxon>
        <taxon>Neoptera</taxon>
        <taxon>Endopterygota</taxon>
        <taxon>Hymenoptera</taxon>
        <taxon>Apocrita</taxon>
        <taxon>Aculeata</taxon>
        <taxon>Vespoidea</taxon>
        <taxon>Vespidae</taxon>
        <taxon>Vespinae</taxon>
        <taxon>Vespula</taxon>
    </lineage>
</organism>
<dbReference type="InterPro" id="IPR009917">
    <property type="entry name" value="SRA1/Sec31"/>
</dbReference>
<comment type="caution">
    <text evidence="3">The sequence shown here is derived from an EMBL/GenBank/DDBJ whole genome shotgun (WGS) entry which is preliminary data.</text>
</comment>
<evidence type="ECO:0000313" key="4">
    <source>
        <dbReference type="Proteomes" id="UP000617340"/>
    </source>
</evidence>
<feature type="compositionally biased region" description="Polar residues" evidence="1">
    <location>
        <begin position="7"/>
        <end position="18"/>
    </location>
</feature>
<evidence type="ECO:0000259" key="2">
    <source>
        <dbReference type="Pfam" id="PF07304"/>
    </source>
</evidence>
<proteinExistence type="predicted"/>
<gene>
    <name evidence="3" type="ORF">HZH68_010057</name>
</gene>
<protein>
    <recommendedName>
        <fullName evidence="2">SRA1/Sec31 domain-containing protein</fullName>
    </recommendedName>
</protein>
<dbReference type="PANTHER" id="PTHR18834">
    <property type="entry name" value="STEROID RECEPTOR RNA ACTIVATOR 1"/>
    <property type="match status" value="1"/>
</dbReference>
<evidence type="ECO:0000256" key="1">
    <source>
        <dbReference type="SAM" id="MobiDB-lite"/>
    </source>
</evidence>
<accession>A0A834JX18</accession>
<dbReference type="Proteomes" id="UP000617340">
    <property type="component" value="Unassembled WGS sequence"/>
</dbReference>
<reference evidence="3" key="1">
    <citation type="journal article" date="2020" name="G3 (Bethesda)">
        <title>High-Quality Assemblies for Three Invasive Social Wasps from the &lt;i&gt;Vespula&lt;/i&gt; Genus.</title>
        <authorList>
            <person name="Harrop T.W.R."/>
            <person name="Guhlin J."/>
            <person name="McLaughlin G.M."/>
            <person name="Permina E."/>
            <person name="Stockwell P."/>
            <person name="Gilligan J."/>
            <person name="Le Lec M.F."/>
            <person name="Gruber M.A.M."/>
            <person name="Quinn O."/>
            <person name="Lovegrove M."/>
            <person name="Duncan E.J."/>
            <person name="Remnant E.J."/>
            <person name="Van Eeckhoven J."/>
            <person name="Graham B."/>
            <person name="Knapp R.A."/>
            <person name="Langford K.W."/>
            <person name="Kronenberg Z."/>
            <person name="Press M.O."/>
            <person name="Eacker S.M."/>
            <person name="Wilson-Rankin E.E."/>
            <person name="Purcell J."/>
            <person name="Lester P.J."/>
            <person name="Dearden P.K."/>
        </authorList>
    </citation>
    <scope>NUCLEOTIDE SEQUENCE</scope>
    <source>
        <strain evidence="3">Linc-1</strain>
    </source>
</reference>
<feature type="region of interest" description="Disordered" evidence="1">
    <location>
        <begin position="1"/>
        <end position="43"/>
    </location>
</feature>
<dbReference type="InterPro" id="IPR040243">
    <property type="entry name" value="Steroid_recept_RNA_1"/>
</dbReference>
<dbReference type="Gene3D" id="1.20.940.10">
    <property type="entry name" value="Functional domain of the splicing factor Prp18"/>
    <property type="match status" value="1"/>
</dbReference>